<dbReference type="PANTHER" id="PTHR34614">
    <property type="match status" value="1"/>
</dbReference>
<dbReference type="PANTHER" id="PTHR34614:SF2">
    <property type="entry name" value="TRANSPOSASE IS4-LIKE DOMAIN-CONTAINING PROTEIN"/>
    <property type="match status" value="1"/>
</dbReference>
<dbReference type="NCBIfam" id="NF033559">
    <property type="entry name" value="transpos_IS1634"/>
    <property type="match status" value="1"/>
</dbReference>
<evidence type="ECO:0000313" key="2">
    <source>
        <dbReference type="EMBL" id="BAY81757.1"/>
    </source>
</evidence>
<evidence type="ECO:0000313" key="3">
    <source>
        <dbReference type="EMBL" id="BAY87681.1"/>
    </source>
</evidence>
<dbReference type="Proteomes" id="UP000218418">
    <property type="component" value="Plasmid plasmid1"/>
</dbReference>
<gene>
    <name evidence="2" type="ORF">NIES267_12340</name>
    <name evidence="3" type="ORF">NIES267_72050</name>
</gene>
<organism evidence="3 4">
    <name type="scientific">Calothrix parasitica NIES-267</name>
    <dbReference type="NCBI Taxonomy" id="1973488"/>
    <lineage>
        <taxon>Bacteria</taxon>
        <taxon>Bacillati</taxon>
        <taxon>Cyanobacteriota</taxon>
        <taxon>Cyanophyceae</taxon>
        <taxon>Nostocales</taxon>
        <taxon>Calotrichaceae</taxon>
        <taxon>Calothrix</taxon>
    </lineage>
</organism>
<dbReference type="InterPro" id="IPR047654">
    <property type="entry name" value="IS1634_transpos"/>
</dbReference>
<accession>A0A1Z4M2P7</accession>
<dbReference type="Proteomes" id="UP000218418">
    <property type="component" value="Chromosome"/>
</dbReference>
<keyword evidence="4" id="KW-1185">Reference proteome</keyword>
<geneLocation type="plasmid" evidence="3">
    <name>plasmid1</name>
</geneLocation>
<keyword evidence="1" id="KW-0812">Transmembrane</keyword>
<feature type="transmembrane region" description="Helical" evidence="1">
    <location>
        <begin position="36"/>
        <end position="53"/>
    </location>
</feature>
<reference evidence="3 4" key="1">
    <citation type="submission" date="2017-06" db="EMBL/GenBank/DDBJ databases">
        <title>Genome sequencing of cyanobaciteial culture collection at National Institute for Environmental Studies (NIES).</title>
        <authorList>
            <person name="Hirose Y."/>
            <person name="Shimura Y."/>
            <person name="Fujisawa T."/>
            <person name="Nakamura Y."/>
            <person name="Kawachi M."/>
        </authorList>
    </citation>
    <scope>NUCLEOTIDE SEQUENCE [LARGE SCALE GENOMIC DNA]</scope>
    <source>
        <strain evidence="3 4">NIES-267</strain>
        <plasmid evidence="3">plasmid1</plasmid>
        <plasmid evidence="4">Plasmid1 dna</plasmid>
    </source>
</reference>
<name>A0A1Z4M2P7_9CYAN</name>
<sequence length="126" mass="14726">MLSEYKAQQSCERGFGFIKDPLFFADSIFLKSPERIQAMAMIMGLCLLVYTLAQRQIRKALSASKSTIKNQLGKAINNPTMRLIFQRFQSIHLVTYNDEISISNWTSEREYILSFLPDKCRYYYKC</sequence>
<dbReference type="AlphaFoldDB" id="A0A1Z4M2P7"/>
<keyword evidence="3" id="KW-0614">Plasmid</keyword>
<evidence type="ECO:0000313" key="4">
    <source>
        <dbReference type="Proteomes" id="UP000218418"/>
    </source>
</evidence>
<proteinExistence type="predicted"/>
<dbReference type="EMBL" id="AP018228">
    <property type="protein sequence ID" value="BAY87681.1"/>
    <property type="molecule type" value="Genomic_DNA"/>
</dbReference>
<keyword evidence="1" id="KW-1133">Transmembrane helix</keyword>
<keyword evidence="1" id="KW-0472">Membrane</keyword>
<geneLocation type="plasmid" evidence="4">
    <name>Plasmid1 dna</name>
</geneLocation>
<evidence type="ECO:0000256" key="1">
    <source>
        <dbReference type="SAM" id="Phobius"/>
    </source>
</evidence>
<dbReference type="EMBL" id="AP018227">
    <property type="protein sequence ID" value="BAY81757.1"/>
    <property type="molecule type" value="Genomic_DNA"/>
</dbReference>
<protein>
    <submittedName>
        <fullName evidence="3">Transposase</fullName>
    </submittedName>
</protein>